<sequence>MPSITDALPDLKRDLRFIPVRNDNPRKLTKAQVRQYNEKGFVFPLDAFSADEIAVHREYFNQLMDRALKAGWNSYSINCWQTFCPGLYDLTMEPRILDVVQDLLGPNLICWATHYFCKMPGEDRQVSFHQDASYWPLTPSKVVTVWLAIDDADAKNGAMQVIPRSHLHGQIAFEKSAQEERNVLSQTVLSPERYGDPPVTLELKAGQISLHSDLLLHGSDPNRSNRRRCGLTLRYLSPDVRAYRDWNRMGIICRGTDPGGHWFHNPRPTEDRIPEKK</sequence>
<evidence type="ECO:0008006" key="3">
    <source>
        <dbReference type="Google" id="ProtNLM"/>
    </source>
</evidence>
<comment type="caution">
    <text evidence="1">The sequence shown here is derived from an EMBL/GenBank/DDBJ whole genome shotgun (WGS) entry which is preliminary data.</text>
</comment>
<dbReference type="GO" id="GO:0016706">
    <property type="term" value="F:2-oxoglutarate-dependent dioxygenase activity"/>
    <property type="evidence" value="ECO:0007669"/>
    <property type="project" value="UniProtKB-ARBA"/>
</dbReference>
<dbReference type="GO" id="GO:0005506">
    <property type="term" value="F:iron ion binding"/>
    <property type="evidence" value="ECO:0007669"/>
    <property type="project" value="UniProtKB-ARBA"/>
</dbReference>
<dbReference type="Pfam" id="PF05721">
    <property type="entry name" value="PhyH"/>
    <property type="match status" value="1"/>
</dbReference>
<dbReference type="PANTHER" id="PTHR20883:SF48">
    <property type="entry name" value="ECTOINE DIOXYGENASE"/>
    <property type="match status" value="1"/>
</dbReference>
<dbReference type="EMBL" id="MFKF01000289">
    <property type="protein sequence ID" value="OGG46669.1"/>
    <property type="molecule type" value="Genomic_DNA"/>
</dbReference>
<organism evidence="1 2">
    <name type="scientific">Handelsmanbacteria sp. (strain RIFCSPLOWO2_12_FULL_64_10)</name>
    <dbReference type="NCBI Taxonomy" id="1817868"/>
    <lineage>
        <taxon>Bacteria</taxon>
        <taxon>Candidatus Handelsmaniibacteriota</taxon>
    </lineage>
</organism>
<name>A0A1F6CBY1_HANXR</name>
<dbReference type="Gene3D" id="2.60.120.620">
    <property type="entry name" value="q2cbj1_9rhob like domain"/>
    <property type="match status" value="1"/>
</dbReference>
<evidence type="ECO:0000313" key="2">
    <source>
        <dbReference type="Proteomes" id="UP000178606"/>
    </source>
</evidence>
<proteinExistence type="predicted"/>
<accession>A0A1F6CBY1</accession>
<dbReference type="PANTHER" id="PTHR20883">
    <property type="entry name" value="PHYTANOYL-COA DIOXYGENASE DOMAIN CONTAINING 1"/>
    <property type="match status" value="1"/>
</dbReference>
<dbReference type="SUPFAM" id="SSF51197">
    <property type="entry name" value="Clavaminate synthase-like"/>
    <property type="match status" value="1"/>
</dbReference>
<protein>
    <recommendedName>
        <fullName evidence="3">Phytanoyl-CoA dioxygenase</fullName>
    </recommendedName>
</protein>
<evidence type="ECO:0000313" key="1">
    <source>
        <dbReference type="EMBL" id="OGG46669.1"/>
    </source>
</evidence>
<dbReference type="InterPro" id="IPR008775">
    <property type="entry name" value="Phytyl_CoA_dOase-like"/>
</dbReference>
<gene>
    <name evidence="1" type="ORF">A3F84_07455</name>
</gene>
<dbReference type="AlphaFoldDB" id="A0A1F6CBY1"/>
<dbReference type="Proteomes" id="UP000178606">
    <property type="component" value="Unassembled WGS sequence"/>
</dbReference>
<reference evidence="1 2" key="1">
    <citation type="journal article" date="2016" name="Nat. Commun.">
        <title>Thousands of microbial genomes shed light on interconnected biogeochemical processes in an aquifer system.</title>
        <authorList>
            <person name="Anantharaman K."/>
            <person name="Brown C.T."/>
            <person name="Hug L.A."/>
            <person name="Sharon I."/>
            <person name="Castelle C.J."/>
            <person name="Probst A.J."/>
            <person name="Thomas B.C."/>
            <person name="Singh A."/>
            <person name="Wilkins M.J."/>
            <person name="Karaoz U."/>
            <person name="Brodie E.L."/>
            <person name="Williams K.H."/>
            <person name="Hubbard S.S."/>
            <person name="Banfield J.F."/>
        </authorList>
    </citation>
    <scope>NUCLEOTIDE SEQUENCE [LARGE SCALE GENOMIC DNA]</scope>
    <source>
        <strain evidence="2">RIFCSPLOWO2_12_FULL_64_10</strain>
    </source>
</reference>